<proteinExistence type="predicted"/>
<feature type="coiled-coil region" evidence="1">
    <location>
        <begin position="224"/>
        <end position="258"/>
    </location>
</feature>
<comment type="caution">
    <text evidence="4">The sequence shown here is derived from an EMBL/GenBank/DDBJ whole genome shotgun (WGS) entry which is preliminary data.</text>
</comment>
<keyword evidence="1" id="KW-0175">Coiled coil</keyword>
<dbReference type="RefSeq" id="XP_028873885.1">
    <property type="nucleotide sequence ID" value="XM_029017396.1"/>
</dbReference>
<keyword evidence="3" id="KW-1133">Transmembrane helix</keyword>
<evidence type="ECO:0000256" key="2">
    <source>
        <dbReference type="SAM" id="MobiDB-lite"/>
    </source>
</evidence>
<gene>
    <name evidence="4" type="ORF">cubi_00382</name>
</gene>
<evidence type="ECO:0000256" key="3">
    <source>
        <dbReference type="SAM" id="Phobius"/>
    </source>
</evidence>
<keyword evidence="3" id="KW-0812">Transmembrane</keyword>
<dbReference type="GeneID" id="39977175"/>
<dbReference type="EMBL" id="LRBP01000022">
    <property type="protein sequence ID" value="OII72387.1"/>
    <property type="molecule type" value="Genomic_DNA"/>
</dbReference>
<sequence>MLYLNELSMLKGLFYLFALLHVLLYLNIDANTNIQFLSFLTLQSSASLSRGLVGLAGFTLEDKYRLCLDELSTARSALTQATEKYETCMETLTHLEDEYSGKWNLCGSLMADYEQYCKDEYKPKVFGNEYCEQLKEQIDKCLNERRELADKVKEQNKKCEKLAKDIKDTTKEYEKIERKCSKMESSIFRERTHEQINVLEDEDVMDKPLCAIKRGDQRMLALIVEGTQMDLKRCRSELTELNNRLHHKNYQIDEQRKKISQTEGAKSGIKGVFKSSDEGESSKSSDLKVELSTLKSEAGGLKKLILAQQKKCKHLETKLEKAIQRHTLAKSLPTTTSETRGTAGCFGRFTGLISRTCRRVANRFTRNNGNRRNRARRREGEVSETQF</sequence>
<dbReference type="Proteomes" id="UP000186176">
    <property type="component" value="Unassembled WGS sequence"/>
</dbReference>
<feature type="transmembrane region" description="Helical" evidence="3">
    <location>
        <begin position="12"/>
        <end position="28"/>
    </location>
</feature>
<evidence type="ECO:0000313" key="4">
    <source>
        <dbReference type="EMBL" id="OII72387.1"/>
    </source>
</evidence>
<feature type="coiled-coil region" evidence="1">
    <location>
        <begin position="131"/>
        <end position="186"/>
    </location>
</feature>
<evidence type="ECO:0000313" key="5">
    <source>
        <dbReference type="Proteomes" id="UP000186176"/>
    </source>
</evidence>
<dbReference type="OrthoDB" id="344237at2759"/>
<feature type="region of interest" description="Disordered" evidence="2">
    <location>
        <begin position="368"/>
        <end position="387"/>
    </location>
</feature>
<dbReference type="VEuPathDB" id="CryptoDB:cubi_00382"/>
<organism evidence="4 5">
    <name type="scientific">Cryptosporidium ubiquitum</name>
    <dbReference type="NCBI Taxonomy" id="857276"/>
    <lineage>
        <taxon>Eukaryota</taxon>
        <taxon>Sar</taxon>
        <taxon>Alveolata</taxon>
        <taxon>Apicomplexa</taxon>
        <taxon>Conoidasida</taxon>
        <taxon>Coccidia</taxon>
        <taxon>Eucoccidiorida</taxon>
        <taxon>Eimeriorina</taxon>
        <taxon>Cryptosporidiidae</taxon>
        <taxon>Cryptosporidium</taxon>
    </lineage>
</organism>
<protein>
    <submittedName>
        <fullName evidence="4">Uncharacterized protein</fullName>
    </submittedName>
</protein>
<evidence type="ECO:0000256" key="1">
    <source>
        <dbReference type="SAM" id="Coils"/>
    </source>
</evidence>
<name>A0A1J4MG10_9CRYT</name>
<accession>A0A1J4MG10</accession>
<keyword evidence="5" id="KW-1185">Reference proteome</keyword>
<dbReference type="AlphaFoldDB" id="A0A1J4MG10"/>
<keyword evidence="3" id="KW-0472">Membrane</keyword>
<reference evidence="4 5" key="1">
    <citation type="submission" date="2016-10" db="EMBL/GenBank/DDBJ databases">
        <title>Reductive evolution of mitochondrial metabolism and differential evolution of invasion-related proteins in Cryptosporidium.</title>
        <authorList>
            <person name="Liu S."/>
            <person name="Roellig D.M."/>
            <person name="Guo Y."/>
            <person name="Li N."/>
            <person name="Frace M.A."/>
            <person name="Tang K."/>
            <person name="Zhang L."/>
            <person name="Feng Y."/>
            <person name="Xiao L."/>
        </authorList>
    </citation>
    <scope>NUCLEOTIDE SEQUENCE [LARGE SCALE GENOMIC DNA]</scope>
    <source>
        <strain evidence="4">39726</strain>
    </source>
</reference>
<dbReference type="Gene3D" id="1.10.287.1490">
    <property type="match status" value="1"/>
</dbReference>